<evidence type="ECO:0000313" key="4">
    <source>
        <dbReference type="Proteomes" id="UP000321393"/>
    </source>
</evidence>
<dbReference type="SUPFAM" id="SSF56672">
    <property type="entry name" value="DNA/RNA polymerases"/>
    <property type="match status" value="1"/>
</dbReference>
<dbReference type="AlphaFoldDB" id="A0A5A7UAN5"/>
<gene>
    <name evidence="3" type="ORF">E6C27_scaffold2143G00240</name>
</gene>
<dbReference type="Gene3D" id="3.10.20.370">
    <property type="match status" value="1"/>
</dbReference>
<feature type="compositionally biased region" description="Basic and acidic residues" evidence="1">
    <location>
        <begin position="193"/>
        <end position="211"/>
    </location>
</feature>
<dbReference type="Proteomes" id="UP000321393">
    <property type="component" value="Unassembled WGS sequence"/>
</dbReference>
<dbReference type="InterPro" id="IPR041577">
    <property type="entry name" value="RT_RNaseH_2"/>
</dbReference>
<name>A0A5A7UAN5_CUCMM</name>
<dbReference type="STRING" id="1194695.A0A5A7UAN5"/>
<feature type="domain" description="Reverse transcriptase/retrotransposon-derived protein RNase H-like" evidence="2">
    <location>
        <begin position="1"/>
        <end position="65"/>
    </location>
</feature>
<evidence type="ECO:0000313" key="3">
    <source>
        <dbReference type="EMBL" id="KAA0051266.1"/>
    </source>
</evidence>
<dbReference type="EMBL" id="SSTE01011282">
    <property type="protein sequence ID" value="KAA0051266.1"/>
    <property type="molecule type" value="Genomic_DNA"/>
</dbReference>
<evidence type="ECO:0000259" key="2">
    <source>
        <dbReference type="Pfam" id="PF17919"/>
    </source>
</evidence>
<sequence>MTTLPVLALPDWNLPFTIETDASGSGLGAVLSQEGHPITFFSQKLSQRVQGKSINERELMAIVLSAADALALVELTEDINAITTTGIVDIDTMCKEVEKDEELQQIIEKLKKEPEEGGSSSGRMANCCHSGFLQTYTTRKWSIPDAEKDVGIKNVANKGFPDAVNNASGDASGKIVFPTHHEGVSKYTSGKGTETERGKERRSRDRCRDFSHPSTAVPSPPSLTVVPHRSLPL</sequence>
<dbReference type="PANTHER" id="PTHR34072:SF50">
    <property type="entry name" value="NUCLEOTIDYLTRANSFERASE, RIBONUCLEASE H"/>
    <property type="match status" value="1"/>
</dbReference>
<organism evidence="3 4">
    <name type="scientific">Cucumis melo var. makuwa</name>
    <name type="common">Oriental melon</name>
    <dbReference type="NCBI Taxonomy" id="1194695"/>
    <lineage>
        <taxon>Eukaryota</taxon>
        <taxon>Viridiplantae</taxon>
        <taxon>Streptophyta</taxon>
        <taxon>Embryophyta</taxon>
        <taxon>Tracheophyta</taxon>
        <taxon>Spermatophyta</taxon>
        <taxon>Magnoliopsida</taxon>
        <taxon>eudicotyledons</taxon>
        <taxon>Gunneridae</taxon>
        <taxon>Pentapetalae</taxon>
        <taxon>rosids</taxon>
        <taxon>fabids</taxon>
        <taxon>Cucurbitales</taxon>
        <taxon>Cucurbitaceae</taxon>
        <taxon>Benincaseae</taxon>
        <taxon>Cucumis</taxon>
    </lineage>
</organism>
<dbReference type="InterPro" id="IPR043502">
    <property type="entry name" value="DNA/RNA_pol_sf"/>
</dbReference>
<evidence type="ECO:0000256" key="1">
    <source>
        <dbReference type="SAM" id="MobiDB-lite"/>
    </source>
</evidence>
<accession>A0A5A7UAN5</accession>
<dbReference type="PANTHER" id="PTHR34072">
    <property type="entry name" value="ENZYMATIC POLYPROTEIN-RELATED"/>
    <property type="match status" value="1"/>
</dbReference>
<reference evidence="3 4" key="1">
    <citation type="submission" date="2019-08" db="EMBL/GenBank/DDBJ databases">
        <title>Draft genome sequences of two oriental melons (Cucumis melo L. var makuwa).</title>
        <authorList>
            <person name="Kwon S.-Y."/>
        </authorList>
    </citation>
    <scope>NUCLEOTIDE SEQUENCE [LARGE SCALE GENOMIC DNA]</scope>
    <source>
        <strain evidence="4">cv. SW 3</strain>
        <tissue evidence="3">Leaf</tissue>
    </source>
</reference>
<protein>
    <submittedName>
        <fullName evidence="3">Ty3-gypsy retrotransposon protein</fullName>
    </submittedName>
</protein>
<feature type="region of interest" description="Disordered" evidence="1">
    <location>
        <begin position="176"/>
        <end position="233"/>
    </location>
</feature>
<comment type="caution">
    <text evidence="3">The sequence shown here is derived from an EMBL/GenBank/DDBJ whole genome shotgun (WGS) entry which is preliminary data.</text>
</comment>
<dbReference type="OrthoDB" id="1909920at2759"/>
<dbReference type="Pfam" id="PF17919">
    <property type="entry name" value="RT_RNaseH_2"/>
    <property type="match status" value="1"/>
</dbReference>
<proteinExistence type="predicted"/>